<keyword evidence="3" id="KW-1185">Reference proteome</keyword>
<reference evidence="2 3" key="1">
    <citation type="submission" date="2018-10" db="EMBL/GenBank/DDBJ databases">
        <authorList>
            <person name="Li J."/>
        </authorList>
    </citation>
    <scope>NUCLEOTIDE SEQUENCE [LARGE SCALE GENOMIC DNA]</scope>
    <source>
        <strain evidence="2 3">ZD1-4</strain>
    </source>
</reference>
<evidence type="ECO:0000313" key="2">
    <source>
        <dbReference type="EMBL" id="RLQ84128.1"/>
    </source>
</evidence>
<gene>
    <name evidence="2" type="ORF">D9V28_07805</name>
</gene>
<evidence type="ECO:0000313" key="3">
    <source>
        <dbReference type="Proteomes" id="UP000282460"/>
    </source>
</evidence>
<comment type="caution">
    <text evidence="2">The sequence shown here is derived from an EMBL/GenBank/DDBJ whole genome shotgun (WGS) entry which is preliminary data.</text>
</comment>
<dbReference type="EMBL" id="RCWJ01000002">
    <property type="protein sequence ID" value="RLQ84128.1"/>
    <property type="molecule type" value="Genomic_DNA"/>
</dbReference>
<protein>
    <submittedName>
        <fullName evidence="2">Uncharacterized protein</fullName>
    </submittedName>
</protein>
<dbReference type="AlphaFoldDB" id="A0A3L7J0W1"/>
<proteinExistence type="predicted"/>
<sequence>MTAGNDPRHLRADRRAQNEGIAGGCGENEGELLLKLSSDADVLRRNLREVRIVQPRVWGHARVWKIKVWLAVEVDRLCTFFFPRKTGGFSSDYRDRLSSESRNHVTTEVFGRVGEVRRLSAIEIDTNGSGEQT</sequence>
<name>A0A3L7J0W1_9MICO</name>
<accession>A0A3L7J0W1</accession>
<organism evidence="2 3">
    <name type="scientific">Mycetocola zhadangensis</name>
    <dbReference type="NCBI Taxonomy" id="1164595"/>
    <lineage>
        <taxon>Bacteria</taxon>
        <taxon>Bacillati</taxon>
        <taxon>Actinomycetota</taxon>
        <taxon>Actinomycetes</taxon>
        <taxon>Micrococcales</taxon>
        <taxon>Microbacteriaceae</taxon>
        <taxon>Mycetocola</taxon>
    </lineage>
</organism>
<feature type="compositionally biased region" description="Basic and acidic residues" evidence="1">
    <location>
        <begin position="1"/>
        <end position="17"/>
    </location>
</feature>
<feature type="region of interest" description="Disordered" evidence="1">
    <location>
        <begin position="1"/>
        <end position="23"/>
    </location>
</feature>
<dbReference type="Proteomes" id="UP000282460">
    <property type="component" value="Unassembled WGS sequence"/>
</dbReference>
<evidence type="ECO:0000256" key="1">
    <source>
        <dbReference type="SAM" id="MobiDB-lite"/>
    </source>
</evidence>